<sequence length="481" mass="51314">MASSPQRLAVLKLLSPDAVLKGRCVRASWQILLLGAAIAEDERDSERHELHSAFYLGLSQRHVGSPAAGDHEYRTWQGHGRCVSVGSGACGPPSLVQMHFWGRECYTAAAACGEARGRQSRCVCQTGCGCPTLPDCCCQRSQTAPYPYASPPMASQSLPYPGALARQAPGSYYRGYTQNYPPAAHCSPMYSITYPDYTPKSDLNQQYPRQAQPPPCTPRQVPPPVAPADRDSALQPDGGDTAHLRPRRSVAGRVQPSSPRHLPCHGANNNSAPPSSRCAPSCTCRPSPRECRACGPGGNRSSFSLRNWASRPAAGHATRVPSRSSSFSNRRGGVVPSSSDDDGALSDTYLAVRINGRRQAAPGYLSDRENGGERVSWAPDVMPGSPRSRQSRVRRSSDSTVRPSEQRGGGISGYESEGEQPTVWGLGGPGDQPRAWGLNLGRAGGVEPQHARFLLDYGFTKVMSGRLSHGVGQAGPAICGG</sequence>
<feature type="compositionally biased region" description="Low complexity" evidence="1">
    <location>
        <begin position="267"/>
        <end position="279"/>
    </location>
</feature>
<feature type="compositionally biased region" description="Low complexity" evidence="1">
    <location>
        <begin position="322"/>
        <end position="331"/>
    </location>
</feature>
<feature type="region of interest" description="Disordered" evidence="1">
    <location>
        <begin position="197"/>
        <end position="279"/>
    </location>
</feature>
<feature type="region of interest" description="Disordered" evidence="1">
    <location>
        <begin position="311"/>
        <end position="344"/>
    </location>
</feature>
<gene>
    <name evidence="2" type="ORF">C7M84_005118</name>
</gene>
<dbReference type="Proteomes" id="UP000283509">
    <property type="component" value="Unassembled WGS sequence"/>
</dbReference>
<reference evidence="2 3" key="1">
    <citation type="submission" date="2018-04" db="EMBL/GenBank/DDBJ databases">
        <authorList>
            <person name="Zhang X."/>
            <person name="Yuan J."/>
            <person name="Li F."/>
            <person name="Xiang J."/>
        </authorList>
    </citation>
    <scope>NUCLEOTIDE SEQUENCE [LARGE SCALE GENOMIC DNA]</scope>
    <source>
        <tissue evidence="2">Muscle</tissue>
    </source>
</reference>
<organism evidence="2 3">
    <name type="scientific">Penaeus vannamei</name>
    <name type="common">Whiteleg shrimp</name>
    <name type="synonym">Litopenaeus vannamei</name>
    <dbReference type="NCBI Taxonomy" id="6689"/>
    <lineage>
        <taxon>Eukaryota</taxon>
        <taxon>Metazoa</taxon>
        <taxon>Ecdysozoa</taxon>
        <taxon>Arthropoda</taxon>
        <taxon>Crustacea</taxon>
        <taxon>Multicrustacea</taxon>
        <taxon>Malacostraca</taxon>
        <taxon>Eumalacostraca</taxon>
        <taxon>Eucarida</taxon>
        <taxon>Decapoda</taxon>
        <taxon>Dendrobranchiata</taxon>
        <taxon>Penaeoidea</taxon>
        <taxon>Penaeidae</taxon>
        <taxon>Penaeus</taxon>
    </lineage>
</organism>
<evidence type="ECO:0000313" key="3">
    <source>
        <dbReference type="Proteomes" id="UP000283509"/>
    </source>
</evidence>
<keyword evidence="3" id="KW-1185">Reference proteome</keyword>
<reference evidence="2 3" key="2">
    <citation type="submission" date="2019-01" db="EMBL/GenBank/DDBJ databases">
        <title>The decoding of complex shrimp genome reveals the adaptation for benthos swimmer, frequently molting mechanism and breeding impact on genome.</title>
        <authorList>
            <person name="Sun Y."/>
            <person name="Gao Y."/>
            <person name="Yu Y."/>
        </authorList>
    </citation>
    <scope>NUCLEOTIDE SEQUENCE [LARGE SCALE GENOMIC DNA]</scope>
    <source>
        <tissue evidence="2">Muscle</tissue>
    </source>
</reference>
<feature type="compositionally biased region" description="Pro residues" evidence="1">
    <location>
        <begin position="211"/>
        <end position="226"/>
    </location>
</feature>
<dbReference type="EMBL" id="QCYY01001675">
    <property type="protein sequence ID" value="ROT76294.1"/>
    <property type="molecule type" value="Genomic_DNA"/>
</dbReference>
<feature type="region of interest" description="Disordered" evidence="1">
    <location>
        <begin position="361"/>
        <end position="430"/>
    </location>
</feature>
<name>A0A423TIK8_PENVA</name>
<accession>A0A423TIK8</accession>
<dbReference type="AlphaFoldDB" id="A0A423TIK8"/>
<proteinExistence type="predicted"/>
<evidence type="ECO:0000313" key="2">
    <source>
        <dbReference type="EMBL" id="ROT76294.1"/>
    </source>
</evidence>
<protein>
    <submittedName>
        <fullName evidence="2">Uncharacterized protein</fullName>
    </submittedName>
</protein>
<evidence type="ECO:0000256" key="1">
    <source>
        <dbReference type="SAM" id="MobiDB-lite"/>
    </source>
</evidence>
<comment type="caution">
    <text evidence="2">The sequence shown here is derived from an EMBL/GenBank/DDBJ whole genome shotgun (WGS) entry which is preliminary data.</text>
</comment>